<accession>A0A074L795</accession>
<feature type="domain" description="Carbohydrate kinase FGGY N-terminal" evidence="4">
    <location>
        <begin position="9"/>
        <end position="228"/>
    </location>
</feature>
<dbReference type="SUPFAM" id="SSF53067">
    <property type="entry name" value="Actin-like ATPase domain"/>
    <property type="match status" value="2"/>
</dbReference>
<dbReference type="InterPro" id="IPR043129">
    <property type="entry name" value="ATPase_NBD"/>
</dbReference>
<comment type="similarity">
    <text evidence="1">Belongs to the FGGY kinase family.</text>
</comment>
<dbReference type="RefSeq" id="WP_035068559.1">
    <property type="nucleotide sequence ID" value="NZ_JMIH01000004.1"/>
</dbReference>
<evidence type="ECO:0000256" key="1">
    <source>
        <dbReference type="ARBA" id="ARBA00009156"/>
    </source>
</evidence>
<comment type="caution">
    <text evidence="5">The sequence shown here is derived from an EMBL/GenBank/DDBJ whole genome shotgun (WGS) entry which is preliminary data.</text>
</comment>
<dbReference type="Proteomes" id="UP000027821">
    <property type="component" value="Unassembled WGS sequence"/>
</dbReference>
<sequence length="450" mass="51590">MQKVSVTAIFDIGKTNKKFFLFDEEFNEVYKVYHRLDYVQDEDGDPCESLDELTRWIKKTLDEALALPQFLIQKLNFTTYGASLVHVNKDGEPVTPLYNYTKEYPEALLEEFYAKYGGREQFCKETSSPALGMINSGLQLYWLKYTKPEIFKKIAFSLHLPQYLSFIFTGKMVSDYTSIGCHTGLWDFKEKAYHRWLKEEEILHMLPVVKDTTETFSITYRKQAMSVGTGVHDSSAALLPYLKTNREPFVLLSTGTWAISINPFNSSPLASKELELDSLHFIGINGSPIKISRLFIGEEHKVQIEKLYNHFNLEKGYYKELKFDAGLYQNTNQYRGKRFKFEYLKPEPYGIQQAEKTDLSSFADFDEAYYCFLHELTDLQVASLNLILEGSSVSKIYIDGGFNANDMFVEMLRDKLAPIKVETCDFALGTALGAAILVNKATEDLMMTAS</sequence>
<dbReference type="STRING" id="1048983.EL17_22025"/>
<dbReference type="EMBL" id="JMIH01000004">
    <property type="protein sequence ID" value="KEO75708.1"/>
    <property type="molecule type" value="Genomic_DNA"/>
</dbReference>
<evidence type="ECO:0000256" key="2">
    <source>
        <dbReference type="ARBA" id="ARBA00022679"/>
    </source>
</evidence>
<dbReference type="GO" id="GO:0006071">
    <property type="term" value="P:glycerol metabolic process"/>
    <property type="evidence" value="ECO:0007669"/>
    <property type="project" value="TreeGrafter"/>
</dbReference>
<keyword evidence="6" id="KW-1185">Reference proteome</keyword>
<evidence type="ECO:0000259" key="4">
    <source>
        <dbReference type="Pfam" id="PF00370"/>
    </source>
</evidence>
<dbReference type="CDD" id="cd07772">
    <property type="entry name" value="ASKHA_NBD_FGGY_NaCK-like"/>
    <property type="match status" value="1"/>
</dbReference>
<dbReference type="eggNOG" id="COG1070">
    <property type="taxonomic scope" value="Bacteria"/>
</dbReference>
<protein>
    <submittedName>
        <fullName evidence="5">Sugar kinase</fullName>
    </submittedName>
</protein>
<keyword evidence="3 5" id="KW-0418">Kinase</keyword>
<keyword evidence="2" id="KW-0808">Transferase</keyword>
<dbReference type="OrthoDB" id="9786272at2"/>
<dbReference type="GO" id="GO:0004370">
    <property type="term" value="F:glycerol kinase activity"/>
    <property type="evidence" value="ECO:0007669"/>
    <property type="project" value="TreeGrafter"/>
</dbReference>
<dbReference type="PANTHER" id="PTHR10196">
    <property type="entry name" value="SUGAR KINASE"/>
    <property type="match status" value="1"/>
</dbReference>
<gene>
    <name evidence="5" type="ORF">EL17_22025</name>
</gene>
<evidence type="ECO:0000313" key="5">
    <source>
        <dbReference type="EMBL" id="KEO75708.1"/>
    </source>
</evidence>
<dbReference type="Pfam" id="PF00370">
    <property type="entry name" value="FGGY_N"/>
    <property type="match status" value="1"/>
</dbReference>
<dbReference type="InterPro" id="IPR018484">
    <property type="entry name" value="FGGY_N"/>
</dbReference>
<name>A0A074L795_9BACT</name>
<dbReference type="AlphaFoldDB" id="A0A074L795"/>
<reference evidence="5 6" key="1">
    <citation type="submission" date="2014-04" db="EMBL/GenBank/DDBJ databases">
        <title>Characterization and application of a salt tolerant electro-active bacterium.</title>
        <authorList>
            <person name="Yang L."/>
            <person name="Wei S."/>
            <person name="Tay Q.X.M."/>
        </authorList>
    </citation>
    <scope>NUCLEOTIDE SEQUENCE [LARGE SCALE GENOMIC DNA]</scope>
    <source>
        <strain evidence="5 6">LY1</strain>
    </source>
</reference>
<proteinExistence type="inferred from homology"/>
<dbReference type="PANTHER" id="PTHR10196:SF69">
    <property type="entry name" value="GLYCEROL KINASE"/>
    <property type="match status" value="1"/>
</dbReference>
<dbReference type="Gene3D" id="3.30.420.40">
    <property type="match status" value="2"/>
</dbReference>
<evidence type="ECO:0000313" key="6">
    <source>
        <dbReference type="Proteomes" id="UP000027821"/>
    </source>
</evidence>
<dbReference type="GO" id="GO:0005829">
    <property type="term" value="C:cytosol"/>
    <property type="evidence" value="ECO:0007669"/>
    <property type="project" value="TreeGrafter"/>
</dbReference>
<evidence type="ECO:0000256" key="3">
    <source>
        <dbReference type="ARBA" id="ARBA00022777"/>
    </source>
</evidence>
<organism evidence="5 6">
    <name type="scientific">Anditalea andensis</name>
    <dbReference type="NCBI Taxonomy" id="1048983"/>
    <lineage>
        <taxon>Bacteria</taxon>
        <taxon>Pseudomonadati</taxon>
        <taxon>Bacteroidota</taxon>
        <taxon>Cytophagia</taxon>
        <taxon>Cytophagales</taxon>
        <taxon>Cytophagaceae</taxon>
        <taxon>Anditalea</taxon>
    </lineage>
</organism>